<organism evidence="1 2">
    <name type="scientific">Belnapia mucosa</name>
    <dbReference type="NCBI Taxonomy" id="2804532"/>
    <lineage>
        <taxon>Bacteria</taxon>
        <taxon>Pseudomonadati</taxon>
        <taxon>Pseudomonadota</taxon>
        <taxon>Alphaproteobacteria</taxon>
        <taxon>Acetobacterales</taxon>
        <taxon>Roseomonadaceae</taxon>
        <taxon>Belnapia</taxon>
    </lineage>
</organism>
<name>A0ABS1V0R3_9PROT</name>
<sequence>MRAVIIGAGPAGRAAAALLPEARVVTRPAETAWHAEPGRIWIEGAAGVAAVEFSRLLLAADEPLLLMALGCRFEAGRPVVDEAGQTTRPGIFAAGAILGAADAEEAARQGAIAARALAGLPPDGRIAASPRPLPAAERLDPLAVAQLLEEEPGPDRSARALAQAELRGARLTSLVAPARPVGFAALAAMAPASLAPCGTQADEGVLG</sequence>
<keyword evidence="2" id="KW-1185">Reference proteome</keyword>
<dbReference type="SUPFAM" id="SSF51905">
    <property type="entry name" value="FAD/NAD(P)-binding domain"/>
    <property type="match status" value="1"/>
</dbReference>
<evidence type="ECO:0000313" key="1">
    <source>
        <dbReference type="EMBL" id="MBL6455294.1"/>
    </source>
</evidence>
<proteinExistence type="predicted"/>
<evidence type="ECO:0008006" key="3">
    <source>
        <dbReference type="Google" id="ProtNLM"/>
    </source>
</evidence>
<dbReference type="RefSeq" id="WP_202825047.1">
    <property type="nucleotide sequence ID" value="NZ_JAEUXJ010000003.1"/>
</dbReference>
<gene>
    <name evidence="1" type="ORF">JMJ55_08180</name>
</gene>
<evidence type="ECO:0000313" key="2">
    <source>
        <dbReference type="Proteomes" id="UP000606490"/>
    </source>
</evidence>
<protein>
    <recommendedName>
        <fullName evidence="3">Pyridine nucleotide-disulphide oxidoreductase</fullName>
    </recommendedName>
</protein>
<dbReference type="PRINTS" id="PR00368">
    <property type="entry name" value="FADPNR"/>
</dbReference>
<reference evidence="1 2" key="1">
    <citation type="submission" date="2021-01" db="EMBL/GenBank/DDBJ databases">
        <title>Belnapia mucosa sp. nov. and Belnapia arida sp. nov., isolated from the Tabernas Desert (Almeria, Spain).</title>
        <authorList>
            <person name="Molina-Menor E."/>
            <person name="Vidal-Verdu A."/>
            <person name="Calonge A."/>
            <person name="Satari L."/>
            <person name="Pereto Magraner J."/>
            <person name="Porcar Miralles M."/>
        </authorList>
    </citation>
    <scope>NUCLEOTIDE SEQUENCE [LARGE SCALE GENOMIC DNA]</scope>
    <source>
        <strain evidence="1 2">T6</strain>
    </source>
</reference>
<dbReference type="Gene3D" id="3.50.50.60">
    <property type="entry name" value="FAD/NAD(P)-binding domain"/>
    <property type="match status" value="1"/>
</dbReference>
<comment type="caution">
    <text evidence="1">The sequence shown here is derived from an EMBL/GenBank/DDBJ whole genome shotgun (WGS) entry which is preliminary data.</text>
</comment>
<dbReference type="Proteomes" id="UP000606490">
    <property type="component" value="Unassembled WGS sequence"/>
</dbReference>
<dbReference type="InterPro" id="IPR036188">
    <property type="entry name" value="FAD/NAD-bd_sf"/>
</dbReference>
<dbReference type="EMBL" id="JAEUXJ010000003">
    <property type="protein sequence ID" value="MBL6455294.1"/>
    <property type="molecule type" value="Genomic_DNA"/>
</dbReference>
<accession>A0ABS1V0R3</accession>